<gene>
    <name evidence="5" type="ORF">C7I84_14855</name>
</gene>
<evidence type="ECO:0000256" key="3">
    <source>
        <dbReference type="SAM" id="Phobius"/>
    </source>
</evidence>
<evidence type="ECO:0000313" key="6">
    <source>
        <dbReference type="Proteomes" id="UP000241229"/>
    </source>
</evidence>
<evidence type="ECO:0000256" key="2">
    <source>
        <dbReference type="SAM" id="MobiDB-lite"/>
    </source>
</evidence>
<evidence type="ECO:0000256" key="1">
    <source>
        <dbReference type="SAM" id="Coils"/>
    </source>
</evidence>
<keyword evidence="1" id="KW-0175">Coiled coil</keyword>
<dbReference type="Gene3D" id="2.40.50.100">
    <property type="match status" value="1"/>
</dbReference>
<dbReference type="SUPFAM" id="SSF111369">
    <property type="entry name" value="HlyD-like secretion proteins"/>
    <property type="match status" value="2"/>
</dbReference>
<feature type="transmembrane region" description="Helical" evidence="3">
    <location>
        <begin position="42"/>
        <end position="60"/>
    </location>
</feature>
<reference evidence="5 6" key="1">
    <citation type="submission" date="2018-03" db="EMBL/GenBank/DDBJ databases">
        <title>The draft genome of Mesorhizobium sp. 6GN-30.</title>
        <authorList>
            <person name="Liu L."/>
            <person name="Li L."/>
            <person name="Wang T."/>
            <person name="Zhang X."/>
            <person name="Liang L."/>
        </authorList>
    </citation>
    <scope>NUCLEOTIDE SEQUENCE [LARGE SCALE GENOMIC DNA]</scope>
    <source>
        <strain evidence="5 6">6GN30</strain>
    </source>
</reference>
<evidence type="ECO:0000313" key="5">
    <source>
        <dbReference type="EMBL" id="PSJ58754.1"/>
    </source>
</evidence>
<feature type="coiled-coil region" evidence="1">
    <location>
        <begin position="187"/>
        <end position="242"/>
    </location>
</feature>
<dbReference type="Proteomes" id="UP000241229">
    <property type="component" value="Unassembled WGS sequence"/>
</dbReference>
<dbReference type="Gene3D" id="2.40.30.170">
    <property type="match status" value="1"/>
</dbReference>
<keyword evidence="3" id="KW-1133">Transmembrane helix</keyword>
<dbReference type="PANTHER" id="PTHR30386">
    <property type="entry name" value="MEMBRANE FUSION SUBUNIT OF EMRAB-TOLC MULTIDRUG EFFLUX PUMP"/>
    <property type="match status" value="1"/>
</dbReference>
<keyword evidence="6" id="KW-1185">Reference proteome</keyword>
<dbReference type="AlphaFoldDB" id="A0A2P7S8F6"/>
<accession>A0A2P7S8F6</accession>
<dbReference type="Pfam" id="PF25917">
    <property type="entry name" value="BSH_RND"/>
    <property type="match status" value="1"/>
</dbReference>
<feature type="domain" description="Multidrug resistance protein MdtA-like barrel-sandwich hybrid" evidence="4">
    <location>
        <begin position="82"/>
        <end position="277"/>
    </location>
</feature>
<comment type="caution">
    <text evidence="5">The sequence shown here is derived from an EMBL/GenBank/DDBJ whole genome shotgun (WGS) entry which is preliminary data.</text>
</comment>
<feature type="coiled-coil region" evidence="1">
    <location>
        <begin position="121"/>
        <end position="155"/>
    </location>
</feature>
<dbReference type="OrthoDB" id="9811754at2"/>
<sequence>MKSVPDVEHPAPVAERPLPIAPPAAETNVSAPKNKKRSAKRFLLPIIAAGLLAAAGWYGYDYWTDGRFMISTDDAYVQADMAFVAPKITGYVARRDVLENQHVKAGDPLITIDDGDYRIALEQAQAQVDVQNKSLVRIQAQTEAARAALAQAQAQKASAVAGQHNAQLAAGRATQLLKTRVATQAQVDDANTALEQADATLAGADAQIQSAQANIGVLEAQYQEAQSTLRNLELARDKAARDLSFTVLRAPYDGVVGNFAVEQGDLVSPGQKLAVVVPMEKLYVVANFKETQLGHLVPGEKVRLSVDAIDGTELEGTVSSLAPASGAVFSLLPAENATGNFTKVVQRVPVRIDVSAEALASGKLRAGLSVIVDVDSRTAPPAGGATAAKTPDTAVN</sequence>
<name>A0A2P7S8F6_9HYPH</name>
<protein>
    <submittedName>
        <fullName evidence="5">HlyD family secretion protein</fullName>
    </submittedName>
</protein>
<keyword evidence="3" id="KW-0812">Transmembrane</keyword>
<dbReference type="InterPro" id="IPR058625">
    <property type="entry name" value="MdtA-like_BSH"/>
</dbReference>
<dbReference type="InterPro" id="IPR050739">
    <property type="entry name" value="MFP"/>
</dbReference>
<proteinExistence type="predicted"/>
<feature type="region of interest" description="Disordered" evidence="2">
    <location>
        <begin position="1"/>
        <end position="33"/>
    </location>
</feature>
<dbReference type="EMBL" id="PXYK01000013">
    <property type="protein sequence ID" value="PSJ58754.1"/>
    <property type="molecule type" value="Genomic_DNA"/>
</dbReference>
<evidence type="ECO:0000259" key="4">
    <source>
        <dbReference type="Pfam" id="PF25917"/>
    </source>
</evidence>
<dbReference type="Gene3D" id="1.10.287.470">
    <property type="entry name" value="Helix hairpin bin"/>
    <property type="match status" value="1"/>
</dbReference>
<keyword evidence="3" id="KW-0472">Membrane</keyword>
<organism evidence="5 6">
    <name type="scientific">Kumtagia ephedrae</name>
    <dbReference type="NCBI Taxonomy" id="2116701"/>
    <lineage>
        <taxon>Bacteria</taxon>
        <taxon>Pseudomonadati</taxon>
        <taxon>Pseudomonadota</taxon>
        <taxon>Alphaproteobacteria</taxon>
        <taxon>Hyphomicrobiales</taxon>
        <taxon>Phyllobacteriaceae</taxon>
        <taxon>Kumtagia</taxon>
    </lineage>
</organism>
<dbReference type="PANTHER" id="PTHR30386:SF24">
    <property type="entry name" value="MULTIDRUG RESISTANCE EFFLUX PUMP"/>
    <property type="match status" value="1"/>
</dbReference>